<proteinExistence type="predicted"/>
<evidence type="ECO:0000313" key="2">
    <source>
        <dbReference type="Proteomes" id="UP001207468"/>
    </source>
</evidence>
<gene>
    <name evidence="1" type="ORF">F5148DRAFT_977897</name>
</gene>
<sequence>MANWSHILPMNAATSTPPRKFRGMFILILASLAAFPFYLIGNGFPSSFRRTANLPFHAQHSLARCSSLKISAGPPANFHDRTESDRFVHGTKATLLHNARIWTGENNGTEILHGDIFFDKGVVRGVGVVNLSALRPDVDLMIARGEINVIDVHGAWVTPGLVDPHSHLGDASSPALEGASNDDNSLKGTIQPWLRSLDGLNTHDESYPLSIAGGVTTALVLPGSANAIGGQAFTIKLRTTTERSPTSMLLEPPHDINVTHNTTDHIPWRQIKHACGENPSRVYGDTRMDTIWAFRQAYDKARQIKERQDAYCSAVLTGQWAGLGDFPEDLQWEALVDVLRGRVRVQTHCYEAVDLDDLIRLSNEFKFPIAAVHHAHEAYLVPDLLKRAYGHPPAVAIFATTARYKREAYRGSEFAARILSENGLSVVVKSDHPVLNSRYLLYEAQQVHYYGLPANLALAAVTTLPAHVLGLEHRVGYLKEGWDADLIIWDSHPLALGATPAQVFIDGIPQLVAAHVVSKPKSFQDIPKVPNFDREAEEAVTFEGLPPLLPERTSADVVIFINVNSITLSRRGDIVETYSAAGDDVVVVVRNGEISCYGAEATCSFDDLAQGERVRVVDLQGGAISPGLLSYGSPLGLQEIEAEQSTGDGRVFDPLTGQVPKLLGDDISIVRAVDALQFSSRDALLAYRSGVTMAIVAPLHYGFFGGLGTSFSTGAAHKLVDGAVIQEVTALHVSVGHFASRPSISTQIAALRTLLLASADDSVNGPYVSKTFRDVARGLIPVVVEAHSADVVATLILLKKDVEEKTGATIRMTIAGATEAHLLVKEIAEANIGVILRPSRPFPGTWEQRRVLPGPPLSQETAIALFLEHNVTVGIGIEQAWSARNMRFDVGWAALEAGGRISKLQALALASTNLEKLLGGNVESASGTSDLVATQGGDLFSFGSEVIGIISPRRGSVDLF</sequence>
<evidence type="ECO:0000313" key="1">
    <source>
        <dbReference type="EMBL" id="KAI9509742.1"/>
    </source>
</evidence>
<organism evidence="1 2">
    <name type="scientific">Russula earlei</name>
    <dbReference type="NCBI Taxonomy" id="71964"/>
    <lineage>
        <taxon>Eukaryota</taxon>
        <taxon>Fungi</taxon>
        <taxon>Dikarya</taxon>
        <taxon>Basidiomycota</taxon>
        <taxon>Agaricomycotina</taxon>
        <taxon>Agaricomycetes</taxon>
        <taxon>Russulales</taxon>
        <taxon>Russulaceae</taxon>
        <taxon>Russula</taxon>
    </lineage>
</organism>
<comment type="caution">
    <text evidence="1">The sequence shown here is derived from an EMBL/GenBank/DDBJ whole genome shotgun (WGS) entry which is preliminary data.</text>
</comment>
<dbReference type="Proteomes" id="UP001207468">
    <property type="component" value="Unassembled WGS sequence"/>
</dbReference>
<dbReference type="EMBL" id="JAGFNK010000057">
    <property type="protein sequence ID" value="KAI9509742.1"/>
    <property type="molecule type" value="Genomic_DNA"/>
</dbReference>
<protein>
    <submittedName>
        <fullName evidence="1">Carbohydrate esterase family 9 protein</fullName>
    </submittedName>
</protein>
<name>A0ACC0UF67_9AGAM</name>
<accession>A0ACC0UF67</accession>
<keyword evidence="2" id="KW-1185">Reference proteome</keyword>
<reference evidence="1" key="1">
    <citation type="submission" date="2021-03" db="EMBL/GenBank/DDBJ databases">
        <title>Evolutionary priming and transition to the ectomycorrhizal habit in an iconic lineage of mushroom-forming fungi: is preadaptation a requirement?</title>
        <authorList>
            <consortium name="DOE Joint Genome Institute"/>
            <person name="Looney B.P."/>
            <person name="Miyauchi S."/>
            <person name="Morin E."/>
            <person name="Drula E."/>
            <person name="Courty P.E."/>
            <person name="Chicoki N."/>
            <person name="Fauchery L."/>
            <person name="Kohler A."/>
            <person name="Kuo A."/>
            <person name="LaButti K."/>
            <person name="Pangilinan J."/>
            <person name="Lipzen A."/>
            <person name="Riley R."/>
            <person name="Andreopoulos W."/>
            <person name="He G."/>
            <person name="Johnson J."/>
            <person name="Barry K.W."/>
            <person name="Grigoriev I.V."/>
            <person name="Nagy L."/>
            <person name="Hibbett D."/>
            <person name="Henrissat B."/>
            <person name="Matheny P.B."/>
            <person name="Labbe J."/>
            <person name="Martin A.F."/>
        </authorList>
    </citation>
    <scope>NUCLEOTIDE SEQUENCE</scope>
    <source>
        <strain evidence="1">BPL698</strain>
    </source>
</reference>